<evidence type="ECO:0000313" key="1">
    <source>
        <dbReference type="EMBL" id="RGQ44725.1"/>
    </source>
</evidence>
<comment type="caution">
    <text evidence="1">The sequence shown here is derived from an EMBL/GenBank/DDBJ whole genome shotgun (WGS) entry which is preliminary data.</text>
</comment>
<proteinExistence type="predicted"/>
<gene>
    <name evidence="1" type="ORF">DWY99_00005</name>
</gene>
<reference evidence="1 2" key="1">
    <citation type="submission" date="2018-08" db="EMBL/GenBank/DDBJ databases">
        <title>A genome reference for cultivated species of the human gut microbiota.</title>
        <authorList>
            <person name="Zou Y."/>
            <person name="Xue W."/>
            <person name="Luo G."/>
        </authorList>
    </citation>
    <scope>NUCLEOTIDE SEQUENCE [LARGE SCALE GENOMIC DNA]</scope>
    <source>
        <strain evidence="1 2">AF28-26</strain>
    </source>
</reference>
<dbReference type="PROSITE" id="PS51257">
    <property type="entry name" value="PROKAR_LIPOPROTEIN"/>
    <property type="match status" value="1"/>
</dbReference>
<dbReference type="AlphaFoldDB" id="A0A412B157"/>
<sequence length="135" mass="15340">MRKTAYGFLILVFVILSALITGCTGHQYDTLEDFLEGEEMQSLIEEDKSTLVDSGLSLEVTSRENQLIYTYTYSQTLEVETAKDILKEGMEAEWDVFQKFADDVKKSVKVENPVVVVRYLNPDGTEIYSETFSAE</sequence>
<dbReference type="Pfam" id="PF16146">
    <property type="entry name" value="DUF4854"/>
    <property type="match status" value="1"/>
</dbReference>
<dbReference type="Proteomes" id="UP000284751">
    <property type="component" value="Unassembled WGS sequence"/>
</dbReference>
<dbReference type="InterPro" id="IPR032327">
    <property type="entry name" value="DUF4854"/>
</dbReference>
<evidence type="ECO:0000313" key="2">
    <source>
        <dbReference type="Proteomes" id="UP000284751"/>
    </source>
</evidence>
<organism evidence="1 2">
    <name type="scientific">[Clostridium] leptum</name>
    <dbReference type="NCBI Taxonomy" id="1535"/>
    <lineage>
        <taxon>Bacteria</taxon>
        <taxon>Bacillati</taxon>
        <taxon>Bacillota</taxon>
        <taxon>Clostridia</taxon>
        <taxon>Eubacteriales</taxon>
        <taxon>Oscillospiraceae</taxon>
        <taxon>Oscillospiraceae incertae sedis</taxon>
    </lineage>
</organism>
<accession>A0A412B157</accession>
<protein>
    <submittedName>
        <fullName evidence="1">DUF4854 domain-containing protein</fullName>
    </submittedName>
</protein>
<dbReference type="EMBL" id="QRTC01000001">
    <property type="protein sequence ID" value="RGQ44725.1"/>
    <property type="molecule type" value="Genomic_DNA"/>
</dbReference>
<name>A0A412B157_9FIRM</name>